<evidence type="ECO:0000256" key="2">
    <source>
        <dbReference type="ARBA" id="ARBA00022649"/>
    </source>
</evidence>
<evidence type="ECO:0000256" key="4">
    <source>
        <dbReference type="ARBA" id="ARBA00022723"/>
    </source>
</evidence>
<dbReference type="EMBL" id="JAAMOW010000008">
    <property type="protein sequence ID" value="NGY06184.1"/>
    <property type="molecule type" value="Genomic_DNA"/>
</dbReference>
<dbReference type="Gene3D" id="3.40.50.1010">
    <property type="entry name" value="5'-nuclease"/>
    <property type="match status" value="1"/>
</dbReference>
<comment type="cofactor">
    <cofactor evidence="1">
        <name>Mg(2+)</name>
        <dbReference type="ChEBI" id="CHEBI:18420"/>
    </cofactor>
</comment>
<keyword evidence="4" id="KW-0479">Metal-binding</keyword>
<keyword evidence="2" id="KW-1277">Toxin-antitoxin system</keyword>
<sequence>MKYLIDASVLADAVRGHLAIVLKLQALKPSDVAVSVFSQVEAEIALRLKPAAQARYGKLLKEFLGAVHRLDFGAAEAQQAVVIGSYLRAAGETLAPLDLWLAATATARRLTLVTDRGSAFAAVPNLDIETWS</sequence>
<gene>
    <name evidence="9" type="ORF">G7Y85_15535</name>
</gene>
<keyword evidence="5" id="KW-0378">Hydrolase</keyword>
<dbReference type="InterPro" id="IPR029060">
    <property type="entry name" value="PIN-like_dom_sf"/>
</dbReference>
<evidence type="ECO:0000313" key="10">
    <source>
        <dbReference type="Proteomes" id="UP000472676"/>
    </source>
</evidence>
<evidence type="ECO:0000313" key="9">
    <source>
        <dbReference type="EMBL" id="NGY06184.1"/>
    </source>
</evidence>
<dbReference type="RefSeq" id="WP_166259198.1">
    <property type="nucleotide sequence ID" value="NZ_JAAMOW010000008.1"/>
</dbReference>
<evidence type="ECO:0000256" key="3">
    <source>
        <dbReference type="ARBA" id="ARBA00022722"/>
    </source>
</evidence>
<keyword evidence="3" id="KW-0540">Nuclease</keyword>
<name>A0A6M2BUX2_9GAMM</name>
<dbReference type="Pfam" id="PF01850">
    <property type="entry name" value="PIN"/>
    <property type="match status" value="1"/>
</dbReference>
<dbReference type="SUPFAM" id="SSF88723">
    <property type="entry name" value="PIN domain-like"/>
    <property type="match status" value="1"/>
</dbReference>
<comment type="similarity">
    <text evidence="7">Belongs to the PINc/VapC protein family.</text>
</comment>
<dbReference type="GO" id="GO:0004518">
    <property type="term" value="F:nuclease activity"/>
    <property type="evidence" value="ECO:0007669"/>
    <property type="project" value="UniProtKB-KW"/>
</dbReference>
<organism evidence="9 10">
    <name type="scientific">Solimonas terrae</name>
    <dbReference type="NCBI Taxonomy" id="1396819"/>
    <lineage>
        <taxon>Bacteria</taxon>
        <taxon>Pseudomonadati</taxon>
        <taxon>Pseudomonadota</taxon>
        <taxon>Gammaproteobacteria</taxon>
        <taxon>Nevskiales</taxon>
        <taxon>Nevskiaceae</taxon>
        <taxon>Solimonas</taxon>
    </lineage>
</organism>
<feature type="domain" description="PIN" evidence="8">
    <location>
        <begin position="3"/>
        <end position="124"/>
    </location>
</feature>
<dbReference type="InterPro" id="IPR050556">
    <property type="entry name" value="Type_II_TA_system_RNase"/>
</dbReference>
<dbReference type="GO" id="GO:0016787">
    <property type="term" value="F:hydrolase activity"/>
    <property type="evidence" value="ECO:0007669"/>
    <property type="project" value="UniProtKB-KW"/>
</dbReference>
<evidence type="ECO:0000256" key="5">
    <source>
        <dbReference type="ARBA" id="ARBA00022801"/>
    </source>
</evidence>
<evidence type="ECO:0000256" key="7">
    <source>
        <dbReference type="ARBA" id="ARBA00038093"/>
    </source>
</evidence>
<accession>A0A6M2BUX2</accession>
<dbReference type="GO" id="GO:0046872">
    <property type="term" value="F:metal ion binding"/>
    <property type="evidence" value="ECO:0007669"/>
    <property type="project" value="UniProtKB-KW"/>
</dbReference>
<protein>
    <submittedName>
        <fullName evidence="9">Type II toxin-antitoxin system VapC family toxin</fullName>
    </submittedName>
</protein>
<dbReference type="InterPro" id="IPR002716">
    <property type="entry name" value="PIN_dom"/>
</dbReference>
<comment type="caution">
    <text evidence="9">The sequence shown here is derived from an EMBL/GenBank/DDBJ whole genome shotgun (WGS) entry which is preliminary data.</text>
</comment>
<dbReference type="AlphaFoldDB" id="A0A6M2BUX2"/>
<keyword evidence="10" id="KW-1185">Reference proteome</keyword>
<evidence type="ECO:0000259" key="8">
    <source>
        <dbReference type="Pfam" id="PF01850"/>
    </source>
</evidence>
<reference evidence="9 10" key="1">
    <citation type="journal article" date="2014" name="Int. J. Syst. Evol. Microbiol.">
        <title>Solimonas terrae sp. nov., isolated from soil.</title>
        <authorList>
            <person name="Kim S.J."/>
            <person name="Moon J.Y."/>
            <person name="Weon H.Y."/>
            <person name="Ahn J.H."/>
            <person name="Chen W.M."/>
            <person name="Kwon S.W."/>
        </authorList>
    </citation>
    <scope>NUCLEOTIDE SEQUENCE [LARGE SCALE GENOMIC DNA]</scope>
    <source>
        <strain evidence="9 10">KIS83-12</strain>
    </source>
</reference>
<dbReference type="Proteomes" id="UP000472676">
    <property type="component" value="Unassembled WGS sequence"/>
</dbReference>
<keyword evidence="6" id="KW-0460">Magnesium</keyword>
<evidence type="ECO:0000256" key="1">
    <source>
        <dbReference type="ARBA" id="ARBA00001946"/>
    </source>
</evidence>
<evidence type="ECO:0000256" key="6">
    <source>
        <dbReference type="ARBA" id="ARBA00022842"/>
    </source>
</evidence>
<proteinExistence type="inferred from homology"/>
<dbReference type="PANTHER" id="PTHR33653:SF1">
    <property type="entry name" value="RIBONUCLEASE VAPC2"/>
    <property type="match status" value="1"/>
</dbReference>
<dbReference type="PANTHER" id="PTHR33653">
    <property type="entry name" value="RIBONUCLEASE VAPC2"/>
    <property type="match status" value="1"/>
</dbReference>